<feature type="region of interest" description="Disordered" evidence="1">
    <location>
        <begin position="1"/>
        <end position="25"/>
    </location>
</feature>
<dbReference type="OrthoDB" id="432953at2759"/>
<accession>A8NGR3</accession>
<keyword evidence="3" id="KW-1185">Reference proteome</keyword>
<evidence type="ECO:0000313" key="2">
    <source>
        <dbReference type="EMBL" id="EAU88123.2"/>
    </source>
</evidence>
<dbReference type="OMA" id="IFEDDKW"/>
<dbReference type="PANTHER" id="PTHR21575">
    <property type="entry name" value="PROTEIN HID1"/>
    <property type="match status" value="1"/>
</dbReference>
<dbReference type="eggNOG" id="KOG2226">
    <property type="taxonomic scope" value="Eukaryota"/>
</dbReference>
<dbReference type="KEGG" id="cci:CC1G_03795"/>
<dbReference type="GO" id="GO:0000138">
    <property type="term" value="C:Golgi trans cisterna"/>
    <property type="evidence" value="ECO:0007669"/>
    <property type="project" value="TreeGrafter"/>
</dbReference>
<dbReference type="InParanoid" id="A8NGR3"/>
<dbReference type="GO" id="GO:0005797">
    <property type="term" value="C:Golgi medial cisterna"/>
    <property type="evidence" value="ECO:0007669"/>
    <property type="project" value="TreeGrafter"/>
</dbReference>
<proteinExistence type="predicted"/>
<dbReference type="VEuPathDB" id="FungiDB:CC1G_03795"/>
<protein>
    <recommendedName>
        <fullName evidence="4">High-temperature-induced dauer-formation protein</fullName>
    </recommendedName>
</protein>
<feature type="compositionally biased region" description="Acidic residues" evidence="1">
    <location>
        <begin position="211"/>
        <end position="223"/>
    </location>
</feature>
<comment type="caution">
    <text evidence="2">The sequence shown here is derived from an EMBL/GenBank/DDBJ whole genome shotgun (WGS) entry which is preliminary data.</text>
</comment>
<feature type="compositionally biased region" description="Basic and acidic residues" evidence="1">
    <location>
        <begin position="726"/>
        <end position="740"/>
    </location>
</feature>
<feature type="region of interest" description="Disordered" evidence="1">
    <location>
        <begin position="196"/>
        <end position="239"/>
    </location>
</feature>
<feature type="compositionally biased region" description="Low complexity" evidence="1">
    <location>
        <begin position="708"/>
        <end position="719"/>
    </location>
</feature>
<dbReference type="GeneID" id="6010075"/>
<dbReference type="EMBL" id="AACS02000002">
    <property type="protein sequence ID" value="EAU88123.2"/>
    <property type="molecule type" value="Genomic_DNA"/>
</dbReference>
<dbReference type="PANTHER" id="PTHR21575:SF12">
    <property type="entry name" value="PROTEIN HID1"/>
    <property type="match status" value="1"/>
</dbReference>
<dbReference type="AlphaFoldDB" id="A8NGR3"/>
<feature type="region of interest" description="Disordered" evidence="1">
    <location>
        <begin position="764"/>
        <end position="816"/>
    </location>
</feature>
<organism evidence="2 3">
    <name type="scientific">Coprinopsis cinerea (strain Okayama-7 / 130 / ATCC MYA-4618 / FGSC 9003)</name>
    <name type="common">Inky cap fungus</name>
    <name type="synonym">Hormographiella aspergillata</name>
    <dbReference type="NCBI Taxonomy" id="240176"/>
    <lineage>
        <taxon>Eukaryota</taxon>
        <taxon>Fungi</taxon>
        <taxon>Dikarya</taxon>
        <taxon>Basidiomycota</taxon>
        <taxon>Agaricomycotina</taxon>
        <taxon>Agaricomycetes</taxon>
        <taxon>Agaricomycetidae</taxon>
        <taxon>Agaricales</taxon>
        <taxon>Agaricineae</taxon>
        <taxon>Psathyrellaceae</taxon>
        <taxon>Coprinopsis</taxon>
    </lineage>
</organism>
<dbReference type="GO" id="GO:0016020">
    <property type="term" value="C:membrane"/>
    <property type="evidence" value="ECO:0007669"/>
    <property type="project" value="TreeGrafter"/>
</dbReference>
<evidence type="ECO:0000256" key="1">
    <source>
        <dbReference type="SAM" id="MobiDB-lite"/>
    </source>
</evidence>
<feature type="region of interest" description="Disordered" evidence="1">
    <location>
        <begin position="706"/>
        <end position="745"/>
    </location>
</feature>
<dbReference type="InterPro" id="IPR026705">
    <property type="entry name" value="Hid-1/Ecm30"/>
</dbReference>
<sequence length="1010" mass="111346">MHGRDSRRTKLNMRNRGERSPSNLHAPDGDHPWLCLRVILPFNILGDETKLAFPSQPGGLPKLWNTRNISASDSYWQQYYILFDSASDVFSLITPHQIRRALLEAPENVATLIKVLCLRLFELQTDHTFPTPPPTSASATVAAFTSIIKSSSSDRNPTKEALNCIRILQRVLPVIFDVQGESSAFEREVLWKSEEVDDVPPPVSSDPQFVIEDEDESDDESESGEPKALKTPTTPRKKRLPSLGERLLNALIDLMYTCNLTLSPRVQQDHHKVQYIIWERGIGSTSDLASSPHYDSHKTEVLRLLLVLFSRQIYLPPSLVLSTPSLYTSHFVQIIPRRDVLTILCSLLNTAMNSGNPHEGATGIASLGAMAGKLPYNHLVFKGEDPRVVLTGMCLQVLCVLLDYQSGTARDMVLGEGREPVPTAKTNAFRYFLMKLHRTQDFDFVLTGINGILLQVMNSMNKLLPGARKPVPYIPETIILLWKFIELNKKFRDYLLESDKSTDLICSLLIYCIEIKDKPQQHGLCRAISYILQTLSAEPGWGSKLSAMVHQKSNIPTNWMGVSTFGDFLVHAIHAITSTPPSPPNAAPANAPSPLALFPALIITLANSAVSFKKLSSTSSQKMLQLFNAFANPAFLLADEGHPRLLFFMLEAFNSVILHPNSLSTNPTLIYEILNSHKTFKSLGTFTLLSGLREIRQREIAKEEMAKRAAAANSNPASRTSLSSEGDEKRGGKGKAKAEMNEPADPVGEKAMLLQNESWNAGARLEEASSSPRIASPPPPSNIPSSRSSEDNIYDPASSPLSEKARGKLRMREERSVGGVDSSLDLGRMGLGVVDVDVNQMVLRVGRNGFVPTQDWVTSWQQGLPLDPALLLISELLPKIQNIQATHKGNANSLNFIYDFIAHASLREVLPPPPPAGSGIRRFNFTDTAQIWLTSLLWGEIYVRGMAPPLSIWNNTNVRLFYVKHSAQNSHGGLPVIGNIGQLSTGVEAARNVVGGLLGRTSRSVSGGQQ</sequence>
<dbReference type="FunCoup" id="A8NGR3">
    <property type="interactions" value="6"/>
</dbReference>
<evidence type="ECO:0008006" key="4">
    <source>
        <dbReference type="Google" id="ProtNLM"/>
    </source>
</evidence>
<reference evidence="2 3" key="1">
    <citation type="journal article" date="2010" name="Proc. Natl. Acad. Sci. U.S.A.">
        <title>Insights into evolution of multicellular fungi from the assembled chromosomes of the mushroom Coprinopsis cinerea (Coprinus cinereus).</title>
        <authorList>
            <person name="Stajich J.E."/>
            <person name="Wilke S.K."/>
            <person name="Ahren D."/>
            <person name="Au C.H."/>
            <person name="Birren B.W."/>
            <person name="Borodovsky M."/>
            <person name="Burns C."/>
            <person name="Canback B."/>
            <person name="Casselton L.A."/>
            <person name="Cheng C.K."/>
            <person name="Deng J."/>
            <person name="Dietrich F.S."/>
            <person name="Fargo D.C."/>
            <person name="Farman M.L."/>
            <person name="Gathman A.C."/>
            <person name="Goldberg J."/>
            <person name="Guigo R."/>
            <person name="Hoegger P.J."/>
            <person name="Hooker J.B."/>
            <person name="Huggins A."/>
            <person name="James T.Y."/>
            <person name="Kamada T."/>
            <person name="Kilaru S."/>
            <person name="Kodira C."/>
            <person name="Kues U."/>
            <person name="Kupfer D."/>
            <person name="Kwan H.S."/>
            <person name="Lomsadze A."/>
            <person name="Li W."/>
            <person name="Lilly W.W."/>
            <person name="Ma L.J."/>
            <person name="Mackey A.J."/>
            <person name="Manning G."/>
            <person name="Martin F."/>
            <person name="Muraguchi H."/>
            <person name="Natvig D.O."/>
            <person name="Palmerini H."/>
            <person name="Ramesh M.A."/>
            <person name="Rehmeyer C.J."/>
            <person name="Roe B.A."/>
            <person name="Shenoy N."/>
            <person name="Stanke M."/>
            <person name="Ter-Hovhannisyan V."/>
            <person name="Tunlid A."/>
            <person name="Velagapudi R."/>
            <person name="Vision T.J."/>
            <person name="Zeng Q."/>
            <person name="Zolan M.E."/>
            <person name="Pukkila P.J."/>
        </authorList>
    </citation>
    <scope>NUCLEOTIDE SEQUENCE [LARGE SCALE GENOMIC DNA]</scope>
    <source>
        <strain evidence="3">Okayama-7 / 130 / ATCC MYA-4618 / FGSC 9003</strain>
    </source>
</reference>
<dbReference type="HOGENOM" id="CLU_007392_0_0_1"/>
<evidence type="ECO:0000313" key="3">
    <source>
        <dbReference type="Proteomes" id="UP000001861"/>
    </source>
</evidence>
<dbReference type="Pfam" id="PF12722">
    <property type="entry name" value="Hid1"/>
    <property type="match status" value="1"/>
</dbReference>
<dbReference type="RefSeq" id="XP_001833578.2">
    <property type="nucleotide sequence ID" value="XM_001833526.2"/>
</dbReference>
<gene>
    <name evidence="2" type="ORF">CC1G_03795</name>
</gene>
<dbReference type="STRING" id="240176.A8NGR3"/>
<dbReference type="Proteomes" id="UP000001861">
    <property type="component" value="Unassembled WGS sequence"/>
</dbReference>
<name>A8NGR3_COPC7</name>
<feature type="compositionally biased region" description="Basic and acidic residues" evidence="1">
    <location>
        <begin position="803"/>
        <end position="816"/>
    </location>
</feature>